<comment type="function">
    <text evidence="1">Transcriptional repressor of xylose-utilizing enzymes.</text>
</comment>
<dbReference type="Gene3D" id="1.10.10.10">
    <property type="entry name" value="Winged helix-like DNA-binding domain superfamily/Winged helix DNA-binding domain"/>
    <property type="match status" value="1"/>
</dbReference>
<protein>
    <submittedName>
        <fullName evidence="4">ROK family protein</fullName>
    </submittedName>
</protein>
<dbReference type="Proteomes" id="UP001579974">
    <property type="component" value="Unassembled WGS sequence"/>
</dbReference>
<dbReference type="InterPro" id="IPR000600">
    <property type="entry name" value="ROK"/>
</dbReference>
<sequence length="339" mass="37506">MENIGGNAIVIRQVNENLVRKVLKEKELATKRQIAEATGLSIVTVGTVLQHLMRKNEVREIGVAASSGGRPARQYKYNLDYALALILFPVEREGSIYIHTTVVNLAGDCVHETDVKVEHINLFSFEQIIDKSIHEFPSIEAIGFGLPGAEFEGKMIVSDYKDLLGMEVAEHFRNRYQKPITIENDVNAAVIGFANRMQLAADSSIVYLFFPERFPPGAGIYLNGQLYKGRRNFAGEVANIPLGINWIETSLLTTFDLLCDAISKLTVAISSVLNPDSVVLYGNFLNQGHINAVIQKSKAQLPQSVLPTILLSDNFEADYLQGMIVQTLSTLTPNLQLTK</sequence>
<dbReference type="CDD" id="cd23763">
    <property type="entry name" value="ASKHA_ATPase_ROK"/>
    <property type="match status" value="1"/>
</dbReference>
<gene>
    <name evidence="4" type="ORF">KKP3000_000605</name>
</gene>
<dbReference type="InterPro" id="IPR036390">
    <property type="entry name" value="WH_DNA-bd_sf"/>
</dbReference>
<reference evidence="4 5" key="1">
    <citation type="journal article" date="2024" name="Int. J. Mol. Sci.">
        <title>Exploration of Alicyclobacillus spp. Genome in Search of Antibiotic Resistance.</title>
        <authorList>
            <person name="Bucka-Kolendo J."/>
            <person name="Kiousi D.E."/>
            <person name="Dekowska A."/>
            <person name="Mikolajczuk-Szczyrba A."/>
            <person name="Karadedos D.M."/>
            <person name="Michael P."/>
            <person name="Galanis A."/>
            <person name="Sokolowska B."/>
        </authorList>
    </citation>
    <scope>NUCLEOTIDE SEQUENCE [LARGE SCALE GENOMIC DNA]</scope>
    <source>
        <strain evidence="4 5">KKP 3000</strain>
    </source>
</reference>
<organism evidence="4 5">
    <name type="scientific">Alicyclobacillus fastidiosus</name>
    <dbReference type="NCBI Taxonomy" id="392011"/>
    <lineage>
        <taxon>Bacteria</taxon>
        <taxon>Bacillati</taxon>
        <taxon>Bacillota</taxon>
        <taxon>Bacilli</taxon>
        <taxon>Bacillales</taxon>
        <taxon>Alicyclobacillaceae</taxon>
        <taxon>Alicyclobacillus</taxon>
    </lineage>
</organism>
<evidence type="ECO:0000256" key="2">
    <source>
        <dbReference type="ARBA" id="ARBA00006479"/>
    </source>
</evidence>
<evidence type="ECO:0000256" key="1">
    <source>
        <dbReference type="ARBA" id="ARBA00002486"/>
    </source>
</evidence>
<accession>A0ABV5AI70</accession>
<dbReference type="Gene3D" id="3.30.420.40">
    <property type="match status" value="2"/>
</dbReference>
<keyword evidence="3" id="KW-0119">Carbohydrate metabolism</keyword>
<evidence type="ECO:0000313" key="5">
    <source>
        <dbReference type="Proteomes" id="UP001579974"/>
    </source>
</evidence>
<dbReference type="PANTHER" id="PTHR18964:SF149">
    <property type="entry name" value="BIFUNCTIONAL UDP-N-ACETYLGLUCOSAMINE 2-EPIMERASE_N-ACETYLMANNOSAMINE KINASE"/>
    <property type="match status" value="1"/>
</dbReference>
<name>A0ABV5AI70_9BACL</name>
<dbReference type="EMBL" id="JBDXSU010000014">
    <property type="protein sequence ID" value="MFB5191821.1"/>
    <property type="molecule type" value="Genomic_DNA"/>
</dbReference>
<dbReference type="SUPFAM" id="SSF53067">
    <property type="entry name" value="Actin-like ATPase domain"/>
    <property type="match status" value="1"/>
</dbReference>
<dbReference type="PANTHER" id="PTHR18964">
    <property type="entry name" value="ROK (REPRESSOR, ORF, KINASE) FAMILY"/>
    <property type="match status" value="1"/>
</dbReference>
<keyword evidence="3" id="KW-0859">Xylose metabolism</keyword>
<dbReference type="InterPro" id="IPR043129">
    <property type="entry name" value="ATPase_NBD"/>
</dbReference>
<dbReference type="Pfam" id="PF00480">
    <property type="entry name" value="ROK"/>
    <property type="match status" value="1"/>
</dbReference>
<keyword evidence="5" id="KW-1185">Reference proteome</keyword>
<dbReference type="InterPro" id="IPR036388">
    <property type="entry name" value="WH-like_DNA-bd_sf"/>
</dbReference>
<comment type="similarity">
    <text evidence="2">Belongs to the ROK (NagC/XylR) family.</text>
</comment>
<dbReference type="SUPFAM" id="SSF46785">
    <property type="entry name" value="Winged helix' DNA-binding domain"/>
    <property type="match status" value="1"/>
</dbReference>
<evidence type="ECO:0000313" key="4">
    <source>
        <dbReference type="EMBL" id="MFB5191821.1"/>
    </source>
</evidence>
<dbReference type="RefSeq" id="WP_275476462.1">
    <property type="nucleotide sequence ID" value="NZ_CP162940.1"/>
</dbReference>
<evidence type="ECO:0000256" key="3">
    <source>
        <dbReference type="ARBA" id="ARBA00022629"/>
    </source>
</evidence>
<comment type="caution">
    <text evidence="4">The sequence shown here is derived from an EMBL/GenBank/DDBJ whole genome shotgun (WGS) entry which is preliminary data.</text>
</comment>
<proteinExistence type="inferred from homology"/>